<protein>
    <recommendedName>
        <fullName evidence="3">C2H2-type domain-containing protein</fullName>
    </recommendedName>
</protein>
<sequence length="483" mass="52653">MFLVASQPHHNAFVGTRELPQRASEHSLGSHTPDANERSLLNSKSNPMERSVTEYSQTGLPSPYPSTYGDAPSETSSADHGSAAQYSSHQEPRSSNYSASATPTSEYGAYPQSARSTGSYPEPGLRQYHPAASNNSGSSGGMAQPPSPSMPVQDGRNHHQTQQVKSDSDVPIDPSIAQPSPTYTHGQYSPYAPPPQDMQHGYPQSSSMYAQPRPDWANYGHPGAPAHGQMPPHHVFPHTPTSAPPGRPAQYGGGAPQVYSFVPIPGAQQHKRPRRRYEEIERMYKCGWNGCEKAYGTLNHLNAHVTMQSHGQKRTPEEFKEIRKEWKARKKEEEQQRKAAEEAERQRHAAAAAAQAQNGGPDSQSGEQPQSNYPGSRLPPIAYGQSGPQQGYPAPPEYQYPPNSYPPQSPYPAGFNRDCLGTDFHEVTVLSGDQCGQKTHGASHGTKLHIWIRTANVSAADSFSANRRDDALADSPRQAPRGL</sequence>
<feature type="region of interest" description="Disordered" evidence="2">
    <location>
        <begin position="461"/>
        <end position="483"/>
    </location>
</feature>
<evidence type="ECO:0000313" key="5">
    <source>
        <dbReference type="Proteomes" id="UP000756346"/>
    </source>
</evidence>
<dbReference type="GeneID" id="70185949"/>
<comment type="caution">
    <text evidence="4">The sequence shown here is derived from an EMBL/GenBank/DDBJ whole genome shotgun (WGS) entry which is preliminary data.</text>
</comment>
<feature type="region of interest" description="Disordered" evidence="2">
    <location>
        <begin position="327"/>
        <end position="417"/>
    </location>
</feature>
<name>A0A9P9BUT3_9PEZI</name>
<keyword evidence="5" id="KW-1185">Reference proteome</keyword>
<proteinExistence type="predicted"/>
<dbReference type="AlphaFoldDB" id="A0A9P9BUT3"/>
<dbReference type="PROSITE" id="PS50157">
    <property type="entry name" value="ZINC_FINGER_C2H2_2"/>
    <property type="match status" value="1"/>
</dbReference>
<accession>A0A9P9BUT3</accession>
<feature type="compositionally biased region" description="Polar residues" evidence="2">
    <location>
        <begin position="39"/>
        <end position="60"/>
    </location>
</feature>
<dbReference type="PANTHER" id="PTHR36167:SF3">
    <property type="entry name" value="C2H2 FINGER DOMAIN TRANSCRIPTION FACTOR (EUROFUNG)-RELATED"/>
    <property type="match status" value="1"/>
</dbReference>
<evidence type="ECO:0000256" key="2">
    <source>
        <dbReference type="SAM" id="MobiDB-lite"/>
    </source>
</evidence>
<evidence type="ECO:0000256" key="1">
    <source>
        <dbReference type="PROSITE-ProRule" id="PRU00042"/>
    </source>
</evidence>
<feature type="compositionally biased region" description="Basic and acidic residues" evidence="2">
    <location>
        <begin position="327"/>
        <end position="347"/>
    </location>
</feature>
<dbReference type="EMBL" id="JAGTJQ010000002">
    <property type="protein sequence ID" value="KAH7037799.1"/>
    <property type="molecule type" value="Genomic_DNA"/>
</dbReference>
<dbReference type="InterPro" id="IPR013087">
    <property type="entry name" value="Znf_C2H2_type"/>
</dbReference>
<dbReference type="InterPro" id="IPR039327">
    <property type="entry name" value="CON7-like"/>
</dbReference>
<evidence type="ECO:0000313" key="4">
    <source>
        <dbReference type="EMBL" id="KAH7037799.1"/>
    </source>
</evidence>
<dbReference type="GO" id="GO:0006355">
    <property type="term" value="P:regulation of DNA-templated transcription"/>
    <property type="evidence" value="ECO:0007669"/>
    <property type="project" value="InterPro"/>
</dbReference>
<feature type="compositionally biased region" description="Pro residues" evidence="2">
    <location>
        <begin position="393"/>
        <end position="410"/>
    </location>
</feature>
<feature type="region of interest" description="Disordered" evidence="2">
    <location>
        <begin position="21"/>
        <end position="250"/>
    </location>
</feature>
<keyword evidence="1" id="KW-0479">Metal-binding</keyword>
<dbReference type="Proteomes" id="UP000756346">
    <property type="component" value="Unassembled WGS sequence"/>
</dbReference>
<keyword evidence="1" id="KW-0862">Zinc</keyword>
<dbReference type="GO" id="GO:0008270">
    <property type="term" value="F:zinc ion binding"/>
    <property type="evidence" value="ECO:0007669"/>
    <property type="project" value="UniProtKB-KW"/>
</dbReference>
<dbReference type="Gene3D" id="3.30.160.60">
    <property type="entry name" value="Classic Zinc Finger"/>
    <property type="match status" value="1"/>
</dbReference>
<dbReference type="PROSITE" id="PS00028">
    <property type="entry name" value="ZINC_FINGER_C2H2_1"/>
    <property type="match status" value="1"/>
</dbReference>
<feature type="domain" description="C2H2-type" evidence="3">
    <location>
        <begin position="284"/>
        <end position="315"/>
    </location>
</feature>
<evidence type="ECO:0000259" key="3">
    <source>
        <dbReference type="PROSITE" id="PS50157"/>
    </source>
</evidence>
<dbReference type="OrthoDB" id="1939603at2759"/>
<feature type="compositionally biased region" description="Polar residues" evidence="2">
    <location>
        <begin position="73"/>
        <end position="105"/>
    </location>
</feature>
<gene>
    <name evidence="4" type="ORF">B0I36DRAFT_345862</name>
</gene>
<reference evidence="4" key="1">
    <citation type="journal article" date="2021" name="Nat. Commun.">
        <title>Genetic determinants of endophytism in the Arabidopsis root mycobiome.</title>
        <authorList>
            <person name="Mesny F."/>
            <person name="Miyauchi S."/>
            <person name="Thiergart T."/>
            <person name="Pickel B."/>
            <person name="Atanasova L."/>
            <person name="Karlsson M."/>
            <person name="Huettel B."/>
            <person name="Barry K.W."/>
            <person name="Haridas S."/>
            <person name="Chen C."/>
            <person name="Bauer D."/>
            <person name="Andreopoulos W."/>
            <person name="Pangilinan J."/>
            <person name="LaButti K."/>
            <person name="Riley R."/>
            <person name="Lipzen A."/>
            <person name="Clum A."/>
            <person name="Drula E."/>
            <person name="Henrissat B."/>
            <person name="Kohler A."/>
            <person name="Grigoriev I.V."/>
            <person name="Martin F.M."/>
            <person name="Hacquard S."/>
        </authorList>
    </citation>
    <scope>NUCLEOTIDE SEQUENCE</scope>
    <source>
        <strain evidence="4">MPI-CAGE-CH-0230</strain>
    </source>
</reference>
<dbReference type="PANTHER" id="PTHR36167">
    <property type="entry name" value="C2H2 FINGER DOMAIN TRANSCRIPTION FACTOR (EUROFUNG)-RELATED"/>
    <property type="match status" value="1"/>
</dbReference>
<keyword evidence="1" id="KW-0863">Zinc-finger</keyword>
<organism evidence="4 5">
    <name type="scientific">Microdochium trichocladiopsis</name>
    <dbReference type="NCBI Taxonomy" id="1682393"/>
    <lineage>
        <taxon>Eukaryota</taxon>
        <taxon>Fungi</taxon>
        <taxon>Dikarya</taxon>
        <taxon>Ascomycota</taxon>
        <taxon>Pezizomycotina</taxon>
        <taxon>Sordariomycetes</taxon>
        <taxon>Xylariomycetidae</taxon>
        <taxon>Xylariales</taxon>
        <taxon>Microdochiaceae</taxon>
        <taxon>Microdochium</taxon>
    </lineage>
</organism>
<dbReference type="CDD" id="cd22249">
    <property type="entry name" value="UDM1_RNF168_RNF169-like"/>
    <property type="match status" value="1"/>
</dbReference>
<feature type="compositionally biased region" description="Polar residues" evidence="2">
    <location>
        <begin position="358"/>
        <end position="374"/>
    </location>
</feature>
<feature type="compositionally biased region" description="Polar residues" evidence="2">
    <location>
        <begin position="177"/>
        <end position="187"/>
    </location>
</feature>
<dbReference type="RefSeq" id="XP_046016920.1">
    <property type="nucleotide sequence ID" value="XM_046156403.1"/>
</dbReference>